<evidence type="ECO:0000313" key="3">
    <source>
        <dbReference type="Proteomes" id="UP000266152"/>
    </source>
</evidence>
<organism evidence="2 3">
    <name type="scientific">Fusarium sporotrichioides</name>
    <dbReference type="NCBI Taxonomy" id="5514"/>
    <lineage>
        <taxon>Eukaryota</taxon>
        <taxon>Fungi</taxon>
        <taxon>Dikarya</taxon>
        <taxon>Ascomycota</taxon>
        <taxon>Pezizomycotina</taxon>
        <taxon>Sordariomycetes</taxon>
        <taxon>Hypocreomycetidae</taxon>
        <taxon>Hypocreales</taxon>
        <taxon>Nectriaceae</taxon>
        <taxon>Fusarium</taxon>
    </lineage>
</organism>
<name>A0A395RF76_FUSSP</name>
<feature type="signal peptide" evidence="1">
    <location>
        <begin position="1"/>
        <end position="17"/>
    </location>
</feature>
<dbReference type="STRING" id="5514.A0A395RF76"/>
<dbReference type="Proteomes" id="UP000266152">
    <property type="component" value="Unassembled WGS sequence"/>
</dbReference>
<keyword evidence="3" id="KW-1185">Reference proteome</keyword>
<gene>
    <name evidence="2" type="ORF">FSPOR_11881</name>
</gene>
<reference evidence="2 3" key="1">
    <citation type="journal article" date="2018" name="PLoS Pathog.">
        <title>Evolution of structural diversity of trichothecenes, a family of toxins produced by plant pathogenic and entomopathogenic fungi.</title>
        <authorList>
            <person name="Proctor R.H."/>
            <person name="McCormick S.P."/>
            <person name="Kim H.S."/>
            <person name="Cardoza R.E."/>
            <person name="Stanley A.M."/>
            <person name="Lindo L."/>
            <person name="Kelly A."/>
            <person name="Brown D.W."/>
            <person name="Lee T."/>
            <person name="Vaughan M.M."/>
            <person name="Alexander N.J."/>
            <person name="Busman M."/>
            <person name="Gutierrez S."/>
        </authorList>
    </citation>
    <scope>NUCLEOTIDE SEQUENCE [LARGE SCALE GENOMIC DNA]</scope>
    <source>
        <strain evidence="2 3">NRRL 3299</strain>
    </source>
</reference>
<evidence type="ECO:0000313" key="2">
    <source>
        <dbReference type="EMBL" id="RGP58512.1"/>
    </source>
</evidence>
<feature type="chain" id="PRO_5017391907" evidence="1">
    <location>
        <begin position="18"/>
        <end position="274"/>
    </location>
</feature>
<accession>A0A395RF76</accession>
<protein>
    <submittedName>
        <fullName evidence="2">Uncharacterized protein</fullName>
    </submittedName>
</protein>
<dbReference type="AlphaFoldDB" id="A0A395RF76"/>
<sequence length="274" mass="30692">MKLLLTLVAFNTMTVLAAPRHNPRQNDVPDCEDGGHAEHLKTYNSARFTTITTTLYSEVVDNMLFQLPLMATLLSLVPAQSIGGPGNVTVHFFTKDQDCESSDTKAPVLTTRDIPTELICFNLTDTFSPGNRTISGYQKALEPWENPTSNISFHLQQNDFDSSVNYTQIRYELPGGEVGERSSWILWVYPHLNCEAEVKGIDNYEYPWYEVDCQTEESGECQKVNYPIKSFAVLNADRDGECKTWAQLGAAPRTSGQITRLFYITVAAAVTFLI</sequence>
<dbReference type="EMBL" id="PXOF01000291">
    <property type="protein sequence ID" value="RGP58512.1"/>
    <property type="molecule type" value="Genomic_DNA"/>
</dbReference>
<keyword evidence="1" id="KW-0732">Signal</keyword>
<comment type="caution">
    <text evidence="2">The sequence shown here is derived from an EMBL/GenBank/DDBJ whole genome shotgun (WGS) entry which is preliminary data.</text>
</comment>
<evidence type="ECO:0000256" key="1">
    <source>
        <dbReference type="SAM" id="SignalP"/>
    </source>
</evidence>
<proteinExistence type="predicted"/>